<accession>A0A9X2GS10</accession>
<dbReference type="EMBL" id="JAMZEB010000002">
    <property type="protein sequence ID" value="MCP2362870.1"/>
    <property type="molecule type" value="Genomic_DNA"/>
</dbReference>
<gene>
    <name evidence="1" type="ORF">HD597_009890</name>
</gene>
<dbReference type="AlphaFoldDB" id="A0A9X2GS10"/>
<protein>
    <submittedName>
        <fullName evidence="1">Uncharacterized protein</fullName>
    </submittedName>
</protein>
<evidence type="ECO:0000313" key="2">
    <source>
        <dbReference type="Proteomes" id="UP001139648"/>
    </source>
</evidence>
<name>A0A9X2GS10_9ACTN</name>
<dbReference type="RefSeq" id="WP_253753970.1">
    <property type="nucleotide sequence ID" value="NZ_BAABKA010000091.1"/>
</dbReference>
<organism evidence="1 2">
    <name type="scientific">Nonomuraea thailandensis</name>
    <dbReference type="NCBI Taxonomy" id="1188745"/>
    <lineage>
        <taxon>Bacteria</taxon>
        <taxon>Bacillati</taxon>
        <taxon>Actinomycetota</taxon>
        <taxon>Actinomycetes</taxon>
        <taxon>Streptosporangiales</taxon>
        <taxon>Streptosporangiaceae</taxon>
        <taxon>Nonomuraea</taxon>
    </lineage>
</organism>
<sequence>MGFGNHARKVRDSRLPYPWRVSALRSCVQLYRPLGFNATLSYLQSKAGRFRSDEAALLGALNLIEASRAALRVELETYAARRREAKRQGRRSPRAEDANPNRQCRWYWYGAPQEAARHALWFWSRHRPPLSGGPVLEELGGCVQACLDAGGVFAEAERGLLGARLKGLERRLPTPELLRVVRHIEVAAGLR</sequence>
<proteinExistence type="predicted"/>
<reference evidence="1" key="1">
    <citation type="submission" date="2022-06" db="EMBL/GenBank/DDBJ databases">
        <title>Sequencing the genomes of 1000 actinobacteria strains.</title>
        <authorList>
            <person name="Klenk H.-P."/>
        </authorList>
    </citation>
    <scope>NUCLEOTIDE SEQUENCE</scope>
    <source>
        <strain evidence="1">DSM 46694</strain>
    </source>
</reference>
<evidence type="ECO:0000313" key="1">
    <source>
        <dbReference type="EMBL" id="MCP2362870.1"/>
    </source>
</evidence>
<comment type="caution">
    <text evidence="1">The sequence shown here is derived from an EMBL/GenBank/DDBJ whole genome shotgun (WGS) entry which is preliminary data.</text>
</comment>
<dbReference type="Proteomes" id="UP001139648">
    <property type="component" value="Unassembled WGS sequence"/>
</dbReference>
<keyword evidence="2" id="KW-1185">Reference proteome</keyword>